<dbReference type="AlphaFoldDB" id="A0A0U0ZRE4"/>
<dbReference type="PROSITE" id="PS00070">
    <property type="entry name" value="ALDEHYDE_DEHYDR_CYS"/>
    <property type="match status" value="1"/>
</dbReference>
<dbReference type="Gene3D" id="3.40.309.10">
    <property type="entry name" value="Aldehyde Dehydrogenase, Chain A, domain 2"/>
    <property type="match status" value="1"/>
</dbReference>
<keyword evidence="1 3" id="KW-0560">Oxidoreductase</keyword>
<dbReference type="InterPro" id="IPR016160">
    <property type="entry name" value="Ald_DH_CS_CYS"/>
</dbReference>
<gene>
    <name evidence="3" type="primary">prr_3</name>
    <name evidence="3" type="ORF">ERS075579_03482</name>
</gene>
<dbReference type="EC" id="1.2.1.19" evidence="3"/>
<proteinExistence type="predicted"/>
<evidence type="ECO:0000313" key="3">
    <source>
        <dbReference type="EMBL" id="CPV62686.1"/>
    </source>
</evidence>
<dbReference type="InterPro" id="IPR016162">
    <property type="entry name" value="Ald_DH_N"/>
</dbReference>
<protein>
    <submittedName>
        <fullName evidence="3">Putative aldehyde dehydrogenase</fullName>
        <ecNumber evidence="3">1.2.1.19</ecNumber>
    </submittedName>
</protein>
<evidence type="ECO:0000313" key="4">
    <source>
        <dbReference type="Proteomes" id="UP000045782"/>
    </source>
</evidence>
<evidence type="ECO:0000256" key="1">
    <source>
        <dbReference type="ARBA" id="ARBA00023002"/>
    </source>
</evidence>
<name>A0A0U0ZRE4_9MYCO</name>
<dbReference type="RefSeq" id="WP_005064362.1">
    <property type="nucleotide sequence ID" value="NZ_CP014951.1"/>
</dbReference>
<feature type="domain" description="Aldehyde dehydrogenase" evidence="2">
    <location>
        <begin position="10"/>
        <end position="445"/>
    </location>
</feature>
<dbReference type="Pfam" id="PF00171">
    <property type="entry name" value="Aldedh"/>
    <property type="match status" value="1"/>
</dbReference>
<organism evidence="3 4">
    <name type="scientific">Mycobacteroides abscessus</name>
    <dbReference type="NCBI Taxonomy" id="36809"/>
    <lineage>
        <taxon>Bacteria</taxon>
        <taxon>Bacillati</taxon>
        <taxon>Actinomycetota</taxon>
        <taxon>Actinomycetes</taxon>
        <taxon>Mycobacteriales</taxon>
        <taxon>Mycobacteriaceae</taxon>
        <taxon>Mycobacteroides</taxon>
    </lineage>
</organism>
<dbReference type="PANTHER" id="PTHR11699">
    <property type="entry name" value="ALDEHYDE DEHYDROGENASE-RELATED"/>
    <property type="match status" value="1"/>
</dbReference>
<dbReference type="Gene3D" id="3.40.605.10">
    <property type="entry name" value="Aldehyde Dehydrogenase, Chain A, domain 1"/>
    <property type="match status" value="1"/>
</dbReference>
<dbReference type="InterPro" id="IPR016161">
    <property type="entry name" value="Ald_DH/histidinol_DH"/>
</dbReference>
<reference evidence="3 4" key="1">
    <citation type="submission" date="2015-03" db="EMBL/GenBank/DDBJ databases">
        <authorList>
            <person name="Murphy D."/>
        </authorList>
    </citation>
    <scope>NUCLEOTIDE SEQUENCE [LARGE SCALE GENOMIC DNA]</scope>
    <source>
        <strain evidence="3 4">PAP088</strain>
    </source>
</reference>
<dbReference type="EMBL" id="CSWP01000007">
    <property type="protein sequence ID" value="CPV62686.1"/>
    <property type="molecule type" value="Genomic_DNA"/>
</dbReference>
<evidence type="ECO:0000259" key="2">
    <source>
        <dbReference type="Pfam" id="PF00171"/>
    </source>
</evidence>
<dbReference type="Proteomes" id="UP000045782">
    <property type="component" value="Unassembled WGS sequence"/>
</dbReference>
<dbReference type="InterPro" id="IPR015590">
    <property type="entry name" value="Aldehyde_DH_dom"/>
</dbReference>
<sequence>MAKVLYGNGTEIVDPRTGEGYEFQPDSTHGEVDAAFSAAHEGWRNWRGTTPAERQTALLTFADAIESQSDQLVAIEQRNTGKTREQASDELSGALDEMRFMAGAQRALQGPLAGTYVPGTASTSSRDSLGVCAQILPWNYPLASAISKLAPALAMGNTSVLKPAAPTPCSVRALLAIASETLPPGVVNAVFGGRETGQYMVAHRIPALISLTGSVRAGHEITRAAGLKVLHLELGGNCPVIVLRDVDVEAVAHEIAEAALYNAGQDCTAAARIIVASEVVDEFVAALTREFLASQTVPLATPEHLDRITALLARVPKTARVECGGRRADAPGLYVEPTVVTNVAQDDEIVTEEVFGPVVTVQQFESADEAVALANDTEYGLAASIWTTDHSSAVTLSQRIDAGTVWINTHGVYATEMPFGGFKSSGYGKDLSPLALENYSRVKHIMTGSIG</sequence>
<dbReference type="SUPFAM" id="SSF53720">
    <property type="entry name" value="ALDH-like"/>
    <property type="match status" value="1"/>
</dbReference>
<dbReference type="InterPro" id="IPR016163">
    <property type="entry name" value="Ald_DH_C"/>
</dbReference>
<dbReference type="GO" id="GO:0019145">
    <property type="term" value="F:aminobutyraldehyde dehydrogenase (NAD+) activity"/>
    <property type="evidence" value="ECO:0007669"/>
    <property type="project" value="UniProtKB-EC"/>
</dbReference>
<accession>A0A0U0ZRE4</accession>